<feature type="chain" id="PRO_5015520526" description="Lipoprotein" evidence="1">
    <location>
        <begin position="22"/>
        <end position="129"/>
    </location>
</feature>
<dbReference type="EMBL" id="QAOQ01000002">
    <property type="protein sequence ID" value="PTR00072.1"/>
    <property type="molecule type" value="Genomic_DNA"/>
</dbReference>
<comment type="caution">
    <text evidence="2">The sequence shown here is derived from an EMBL/GenBank/DDBJ whole genome shotgun (WGS) entry which is preliminary data.</text>
</comment>
<evidence type="ECO:0000313" key="3">
    <source>
        <dbReference type="Proteomes" id="UP000244168"/>
    </source>
</evidence>
<dbReference type="PROSITE" id="PS51257">
    <property type="entry name" value="PROKAR_LIPOPROTEIN"/>
    <property type="match status" value="1"/>
</dbReference>
<keyword evidence="1" id="KW-0732">Signal</keyword>
<keyword evidence="3" id="KW-1185">Reference proteome</keyword>
<name>A0A2T5JE72_9SPHI</name>
<organism evidence="2 3">
    <name type="scientific">Mucilaginibacter yixingensis</name>
    <dbReference type="NCBI Taxonomy" id="1295612"/>
    <lineage>
        <taxon>Bacteria</taxon>
        <taxon>Pseudomonadati</taxon>
        <taxon>Bacteroidota</taxon>
        <taxon>Sphingobacteriia</taxon>
        <taxon>Sphingobacteriales</taxon>
        <taxon>Sphingobacteriaceae</taxon>
        <taxon>Mucilaginibacter</taxon>
    </lineage>
</organism>
<evidence type="ECO:0000313" key="2">
    <source>
        <dbReference type="EMBL" id="PTR00072.1"/>
    </source>
</evidence>
<proteinExistence type="predicted"/>
<protein>
    <recommendedName>
        <fullName evidence="4">Lipoprotein</fullName>
    </recommendedName>
</protein>
<accession>A0A2T5JE72</accession>
<feature type="signal peptide" evidence="1">
    <location>
        <begin position="1"/>
        <end position="21"/>
    </location>
</feature>
<evidence type="ECO:0000256" key="1">
    <source>
        <dbReference type="SAM" id="SignalP"/>
    </source>
</evidence>
<dbReference type="OrthoDB" id="743213at2"/>
<evidence type="ECO:0008006" key="4">
    <source>
        <dbReference type="Google" id="ProtNLM"/>
    </source>
</evidence>
<gene>
    <name evidence="2" type="ORF">C8P68_102904</name>
</gene>
<sequence>MKKYPIIILLIIGLAAACRKAQTPSFTPQTTDTMHQTLSLKAVTDWYSQQPDSNTVQTNALGQKTFNLKRLNPNLDNLTSIPTKKGNYWLVRLQGQPTYNGIKLGYRKLAFLKDSTGHIQARILEIGPQ</sequence>
<reference evidence="2 3" key="1">
    <citation type="submission" date="2018-04" db="EMBL/GenBank/DDBJ databases">
        <title>Genomic Encyclopedia of Archaeal and Bacterial Type Strains, Phase II (KMG-II): from individual species to whole genera.</title>
        <authorList>
            <person name="Goeker M."/>
        </authorList>
    </citation>
    <scope>NUCLEOTIDE SEQUENCE [LARGE SCALE GENOMIC DNA]</scope>
    <source>
        <strain evidence="2 3">DSM 26809</strain>
    </source>
</reference>
<dbReference type="RefSeq" id="WP_107827963.1">
    <property type="nucleotide sequence ID" value="NZ_CP160205.1"/>
</dbReference>
<dbReference type="Proteomes" id="UP000244168">
    <property type="component" value="Unassembled WGS sequence"/>
</dbReference>
<dbReference type="AlphaFoldDB" id="A0A2T5JE72"/>